<feature type="domain" description="ABC transporter" evidence="5">
    <location>
        <begin position="5"/>
        <end position="231"/>
    </location>
</feature>
<evidence type="ECO:0000313" key="7">
    <source>
        <dbReference type="Proteomes" id="UP000176562"/>
    </source>
</evidence>
<dbReference type="GO" id="GO:0042626">
    <property type="term" value="F:ATPase-coupled transmembrane transporter activity"/>
    <property type="evidence" value="ECO:0007669"/>
    <property type="project" value="TreeGrafter"/>
</dbReference>
<keyword evidence="3" id="KW-0547">Nucleotide-binding</keyword>
<evidence type="ECO:0000313" key="6">
    <source>
        <dbReference type="EMBL" id="AOZ69319.1"/>
    </source>
</evidence>
<dbReference type="EMBL" id="CP017781">
    <property type="protein sequence ID" value="AOZ69319.1"/>
    <property type="molecule type" value="Genomic_DNA"/>
</dbReference>
<keyword evidence="7" id="KW-1185">Reference proteome</keyword>
<dbReference type="InterPro" id="IPR017871">
    <property type="entry name" value="ABC_transporter-like_CS"/>
</dbReference>
<dbReference type="GO" id="GO:0016887">
    <property type="term" value="F:ATP hydrolysis activity"/>
    <property type="evidence" value="ECO:0007669"/>
    <property type="project" value="InterPro"/>
</dbReference>
<dbReference type="Pfam" id="PF00005">
    <property type="entry name" value="ABC_tran"/>
    <property type="match status" value="1"/>
</dbReference>
<gene>
    <name evidence="6" type="ORF">LPB142_08320</name>
</gene>
<evidence type="ECO:0000256" key="4">
    <source>
        <dbReference type="ARBA" id="ARBA00022840"/>
    </source>
</evidence>
<dbReference type="KEGG" id="rhp:LPB142_08320"/>
<dbReference type="AlphaFoldDB" id="A0A1D9MC54"/>
<dbReference type="CDD" id="cd03225">
    <property type="entry name" value="ABC_cobalt_CbiO_domain1"/>
    <property type="match status" value="1"/>
</dbReference>
<dbReference type="SUPFAM" id="SSF52540">
    <property type="entry name" value="P-loop containing nucleoside triphosphate hydrolases"/>
    <property type="match status" value="1"/>
</dbReference>
<dbReference type="GO" id="GO:0043190">
    <property type="term" value="C:ATP-binding cassette (ABC) transporter complex"/>
    <property type="evidence" value="ECO:0007669"/>
    <property type="project" value="TreeGrafter"/>
</dbReference>
<evidence type="ECO:0000259" key="5">
    <source>
        <dbReference type="PROSITE" id="PS50893"/>
    </source>
</evidence>
<dbReference type="GO" id="GO:0005524">
    <property type="term" value="F:ATP binding"/>
    <property type="evidence" value="ECO:0007669"/>
    <property type="project" value="UniProtKB-KW"/>
</dbReference>
<dbReference type="InterPro" id="IPR027417">
    <property type="entry name" value="P-loop_NTPase"/>
</dbReference>
<dbReference type="PANTHER" id="PTHR43553:SF24">
    <property type="entry name" value="ENERGY-COUPLING FACTOR TRANSPORTER ATP-BINDING PROTEIN ECFA1"/>
    <property type="match status" value="1"/>
</dbReference>
<keyword evidence="2" id="KW-0813">Transport</keyword>
<dbReference type="InterPro" id="IPR050095">
    <property type="entry name" value="ECF_ABC_transporter_ATP-bd"/>
</dbReference>
<accession>A0A1D9MC54</accession>
<dbReference type="Gene3D" id="3.40.50.300">
    <property type="entry name" value="P-loop containing nucleotide triphosphate hydrolases"/>
    <property type="match status" value="1"/>
</dbReference>
<dbReference type="InterPro" id="IPR015856">
    <property type="entry name" value="ABC_transpr_CbiO/EcfA_su"/>
</dbReference>
<dbReference type="InterPro" id="IPR003593">
    <property type="entry name" value="AAA+_ATPase"/>
</dbReference>
<evidence type="ECO:0000256" key="1">
    <source>
        <dbReference type="ARBA" id="ARBA00005417"/>
    </source>
</evidence>
<evidence type="ECO:0000256" key="2">
    <source>
        <dbReference type="ARBA" id="ARBA00022448"/>
    </source>
</evidence>
<dbReference type="RefSeq" id="WP_071166087.1">
    <property type="nucleotide sequence ID" value="NZ_CP017781.1"/>
</dbReference>
<dbReference type="SMART" id="SM00382">
    <property type="entry name" value="AAA"/>
    <property type="match status" value="1"/>
</dbReference>
<dbReference type="Proteomes" id="UP000176562">
    <property type="component" value="Chromosome"/>
</dbReference>
<protein>
    <submittedName>
        <fullName evidence="6">Cobalt ABC transporter ATP-binding protein</fullName>
    </submittedName>
</protein>
<comment type="similarity">
    <text evidence="1">Belongs to the ABC transporter superfamily.</text>
</comment>
<reference evidence="6 7" key="1">
    <citation type="submission" date="2016-10" db="EMBL/GenBank/DDBJ databases">
        <title>Rhodobacter sp. LPB0142, isolated from sea water.</title>
        <authorList>
            <person name="Kim E."/>
            <person name="Yi H."/>
        </authorList>
    </citation>
    <scope>NUCLEOTIDE SEQUENCE [LARGE SCALE GENOMIC DNA]</scope>
    <source>
        <strain evidence="6 7">LPB0142</strain>
    </source>
</reference>
<dbReference type="PROSITE" id="PS00211">
    <property type="entry name" value="ABC_TRANSPORTER_1"/>
    <property type="match status" value="1"/>
</dbReference>
<name>A0A1D9MC54_9RHOB</name>
<sequence>MIDPVTLENLEIARDGRAVLSGASFRLGARERLAILGPNGAGKTTLLRALIGLAPRAGGRLRLFGQDCAREAEFRAARRRIGFLFQDSDDQLFCPTVLEDVAFGPLNLGLSEAAARARAEAELARLGLEHLGPRVTHRLSGGEKRLVCLAGLLAMEPDLLLLDEPTNGVDAANGARLRAALGAYQGAMILVSHDDRFIAELATRALVLEGGQLHEAQIHAHPHMHFHPHIHGL</sequence>
<organism evidence="6 7">
    <name type="scientific">Rhodobacter xanthinilyticus</name>
    <dbReference type="NCBI Taxonomy" id="1850250"/>
    <lineage>
        <taxon>Bacteria</taxon>
        <taxon>Pseudomonadati</taxon>
        <taxon>Pseudomonadota</taxon>
        <taxon>Alphaproteobacteria</taxon>
        <taxon>Rhodobacterales</taxon>
        <taxon>Rhodobacter group</taxon>
        <taxon>Rhodobacter</taxon>
    </lineage>
</organism>
<evidence type="ECO:0000256" key="3">
    <source>
        <dbReference type="ARBA" id="ARBA00022741"/>
    </source>
</evidence>
<proteinExistence type="inferred from homology"/>
<dbReference type="InterPro" id="IPR003439">
    <property type="entry name" value="ABC_transporter-like_ATP-bd"/>
</dbReference>
<keyword evidence="4 6" id="KW-0067">ATP-binding</keyword>
<dbReference type="PANTHER" id="PTHR43553">
    <property type="entry name" value="HEAVY METAL TRANSPORTER"/>
    <property type="match status" value="1"/>
</dbReference>
<dbReference type="STRING" id="1850250.LPB142_08320"/>
<dbReference type="PROSITE" id="PS50893">
    <property type="entry name" value="ABC_TRANSPORTER_2"/>
    <property type="match status" value="1"/>
</dbReference>